<dbReference type="Pfam" id="PF00440">
    <property type="entry name" value="TetR_N"/>
    <property type="match status" value="1"/>
</dbReference>
<proteinExistence type="predicted"/>
<dbReference type="Gene3D" id="1.10.357.10">
    <property type="entry name" value="Tetracycline Repressor, domain 2"/>
    <property type="match status" value="1"/>
</dbReference>
<dbReference type="EMBL" id="JAATEN010000004">
    <property type="protein sequence ID" value="NJQ00145.1"/>
    <property type="molecule type" value="Genomic_DNA"/>
</dbReference>
<evidence type="ECO:0000259" key="3">
    <source>
        <dbReference type="PROSITE" id="PS50977"/>
    </source>
</evidence>
<reference evidence="4 5" key="1">
    <citation type="submission" date="2020-03" db="EMBL/GenBank/DDBJ databases">
        <title>WGS of actinomycetes isolated from Thailand.</title>
        <authorList>
            <person name="Thawai C."/>
        </authorList>
    </citation>
    <scope>NUCLEOTIDE SEQUENCE [LARGE SCALE GENOMIC DNA]</scope>
    <source>
        <strain evidence="4 5">PLAI 1-29</strain>
    </source>
</reference>
<dbReference type="PANTHER" id="PTHR47752">
    <property type="entry name" value="HTH-TYPE TRANSCRIPTIONAL REPRESSOR FABR"/>
    <property type="match status" value="1"/>
</dbReference>
<accession>A0ABX1BW84</accession>
<protein>
    <submittedName>
        <fullName evidence="4">TetR family transcriptional regulator</fullName>
    </submittedName>
</protein>
<gene>
    <name evidence="4" type="ORF">HCK00_06240</name>
</gene>
<organism evidence="4 5">
    <name type="scientific">Streptomyces zingiberis</name>
    <dbReference type="NCBI Taxonomy" id="2053010"/>
    <lineage>
        <taxon>Bacteria</taxon>
        <taxon>Bacillati</taxon>
        <taxon>Actinomycetota</taxon>
        <taxon>Actinomycetes</taxon>
        <taxon>Kitasatosporales</taxon>
        <taxon>Streptomycetaceae</taxon>
        <taxon>Streptomyces</taxon>
    </lineage>
</organism>
<dbReference type="InterPro" id="IPR050692">
    <property type="entry name" value="HTH_transcr_repressor_FabR"/>
</dbReference>
<evidence type="ECO:0000256" key="2">
    <source>
        <dbReference type="PROSITE-ProRule" id="PRU00335"/>
    </source>
</evidence>
<dbReference type="PANTHER" id="PTHR47752:SF1">
    <property type="entry name" value="HTH-TYPE TRANSCRIPTIONAL REPRESSOR FABR"/>
    <property type="match status" value="1"/>
</dbReference>
<comment type="caution">
    <text evidence="4">The sequence shown here is derived from an EMBL/GenBank/DDBJ whole genome shotgun (WGS) entry which is preliminary data.</text>
</comment>
<keyword evidence="5" id="KW-1185">Reference proteome</keyword>
<dbReference type="InterPro" id="IPR001647">
    <property type="entry name" value="HTH_TetR"/>
</dbReference>
<dbReference type="RefSeq" id="WP_168100775.1">
    <property type="nucleotide sequence ID" value="NZ_JAATEN010000004.1"/>
</dbReference>
<dbReference type="Proteomes" id="UP000695264">
    <property type="component" value="Unassembled WGS sequence"/>
</dbReference>
<dbReference type="Gene3D" id="1.10.10.60">
    <property type="entry name" value="Homeodomain-like"/>
    <property type="match status" value="1"/>
</dbReference>
<keyword evidence="1 2" id="KW-0238">DNA-binding</keyword>
<dbReference type="PROSITE" id="PS50977">
    <property type="entry name" value="HTH_TETR_2"/>
    <property type="match status" value="1"/>
</dbReference>
<evidence type="ECO:0000256" key="1">
    <source>
        <dbReference type="ARBA" id="ARBA00023125"/>
    </source>
</evidence>
<dbReference type="PRINTS" id="PR00455">
    <property type="entry name" value="HTHTETR"/>
</dbReference>
<dbReference type="SUPFAM" id="SSF46689">
    <property type="entry name" value="Homeodomain-like"/>
    <property type="match status" value="1"/>
</dbReference>
<sequence length="217" mass="23717">MSHATAPPPGSRSLQKLRTRQALLDAALALLEEKSLGSLGLREVTRAAGVTPSAFYRHFTGPAELGVALVEETLDGLHSMISTVLAETRGKHREAERAHRAVEAIARHVRAHPAHIRFVIRERHGSVRLVREAIGAQLRRFADEVAAEYASQPAGRGWSEDDLRMLGGVYVDQMVMTASGFLDAADDEHPEAAVGRVAAEARRRLRLIGLGRHHWPG</sequence>
<dbReference type="InterPro" id="IPR009057">
    <property type="entry name" value="Homeodomain-like_sf"/>
</dbReference>
<name>A0ABX1BW84_9ACTN</name>
<evidence type="ECO:0000313" key="4">
    <source>
        <dbReference type="EMBL" id="NJQ00145.1"/>
    </source>
</evidence>
<feature type="DNA-binding region" description="H-T-H motif" evidence="2">
    <location>
        <begin position="40"/>
        <end position="59"/>
    </location>
</feature>
<evidence type="ECO:0000313" key="5">
    <source>
        <dbReference type="Proteomes" id="UP000695264"/>
    </source>
</evidence>
<feature type="domain" description="HTH tetR-type" evidence="3">
    <location>
        <begin position="17"/>
        <end position="77"/>
    </location>
</feature>